<dbReference type="GO" id="GO:0003824">
    <property type="term" value="F:catalytic activity"/>
    <property type="evidence" value="ECO:0007669"/>
    <property type="project" value="InterPro"/>
</dbReference>
<evidence type="ECO:0000256" key="1">
    <source>
        <dbReference type="PIRSR" id="PIRSR601310-1"/>
    </source>
</evidence>
<proteinExistence type="predicted"/>
<dbReference type="InterPro" id="IPR011146">
    <property type="entry name" value="HIT-like"/>
</dbReference>
<sequence length="183" mass="20645">MTSFIIKAHEKRARNTEWASNDDCVFCRILNNEKSSSVVYEDEQVIAFLDILPLRRGHTLVIPKVHIPRLSDLPPEYASALGMAVSKVAKALTQALDNTGLNVVCNQDYAQAVPHVHYHIIPAPLLNTWNITDPDPNAERKQQESKEPGSDTKKMHQMEFEARMGEMDVEDAEELAKLIRAKL</sequence>
<evidence type="ECO:0000256" key="2">
    <source>
        <dbReference type="PIRSR" id="PIRSR601310-3"/>
    </source>
</evidence>
<keyword evidence="7" id="KW-1185">Reference proteome</keyword>
<accession>A0A9P6JVZ2</accession>
<name>A0A9P6JVZ2_9AGAR</name>
<dbReference type="PANTHER" id="PTHR46648:SF1">
    <property type="entry name" value="ADENOSINE 5'-MONOPHOSPHORAMIDASE HNT1"/>
    <property type="match status" value="1"/>
</dbReference>
<gene>
    <name evidence="6" type="ORF">CPB83DRAFT_844352</name>
</gene>
<evidence type="ECO:0000256" key="3">
    <source>
        <dbReference type="PROSITE-ProRule" id="PRU00464"/>
    </source>
</evidence>
<protein>
    <submittedName>
        <fullName evidence="6">HIT-like protein</fullName>
    </submittedName>
</protein>
<evidence type="ECO:0000256" key="4">
    <source>
        <dbReference type="SAM" id="MobiDB-lite"/>
    </source>
</evidence>
<dbReference type="PRINTS" id="PR00332">
    <property type="entry name" value="HISTRIAD"/>
</dbReference>
<dbReference type="Proteomes" id="UP000807306">
    <property type="component" value="Unassembled WGS sequence"/>
</dbReference>
<organism evidence="6 7">
    <name type="scientific">Crepidotus variabilis</name>
    <dbReference type="NCBI Taxonomy" id="179855"/>
    <lineage>
        <taxon>Eukaryota</taxon>
        <taxon>Fungi</taxon>
        <taxon>Dikarya</taxon>
        <taxon>Basidiomycota</taxon>
        <taxon>Agaricomycotina</taxon>
        <taxon>Agaricomycetes</taxon>
        <taxon>Agaricomycetidae</taxon>
        <taxon>Agaricales</taxon>
        <taxon>Agaricineae</taxon>
        <taxon>Crepidotaceae</taxon>
        <taxon>Crepidotus</taxon>
    </lineage>
</organism>
<evidence type="ECO:0000259" key="5">
    <source>
        <dbReference type="PROSITE" id="PS51084"/>
    </source>
</evidence>
<feature type="active site" description="Tele-AMP-histidine intermediate" evidence="1">
    <location>
        <position position="117"/>
    </location>
</feature>
<dbReference type="PROSITE" id="PS51084">
    <property type="entry name" value="HIT_2"/>
    <property type="match status" value="1"/>
</dbReference>
<dbReference type="InterPro" id="IPR001310">
    <property type="entry name" value="Histidine_triad_HIT"/>
</dbReference>
<evidence type="ECO:0000313" key="6">
    <source>
        <dbReference type="EMBL" id="KAF9534513.1"/>
    </source>
</evidence>
<dbReference type="AlphaFoldDB" id="A0A9P6JVZ2"/>
<feature type="compositionally biased region" description="Basic and acidic residues" evidence="4">
    <location>
        <begin position="137"/>
        <end position="156"/>
    </location>
</feature>
<evidence type="ECO:0000313" key="7">
    <source>
        <dbReference type="Proteomes" id="UP000807306"/>
    </source>
</evidence>
<dbReference type="Gene3D" id="3.30.428.10">
    <property type="entry name" value="HIT-like"/>
    <property type="match status" value="1"/>
</dbReference>
<dbReference type="GO" id="GO:0009117">
    <property type="term" value="P:nucleotide metabolic process"/>
    <property type="evidence" value="ECO:0007669"/>
    <property type="project" value="TreeGrafter"/>
</dbReference>
<dbReference type="PANTHER" id="PTHR46648">
    <property type="entry name" value="HIT FAMILY PROTEIN 1"/>
    <property type="match status" value="1"/>
</dbReference>
<feature type="domain" description="HIT" evidence="5">
    <location>
        <begin position="25"/>
        <end position="131"/>
    </location>
</feature>
<dbReference type="InterPro" id="IPR036265">
    <property type="entry name" value="HIT-like_sf"/>
</dbReference>
<feature type="region of interest" description="Disordered" evidence="4">
    <location>
        <begin position="132"/>
        <end position="156"/>
    </location>
</feature>
<feature type="short sequence motif" description="Histidine triad motif" evidence="2 3">
    <location>
        <begin position="115"/>
        <end position="119"/>
    </location>
</feature>
<dbReference type="SUPFAM" id="SSF54197">
    <property type="entry name" value="HIT-like"/>
    <property type="match status" value="1"/>
</dbReference>
<reference evidence="6" key="1">
    <citation type="submission" date="2020-11" db="EMBL/GenBank/DDBJ databases">
        <authorList>
            <consortium name="DOE Joint Genome Institute"/>
            <person name="Ahrendt S."/>
            <person name="Riley R."/>
            <person name="Andreopoulos W."/>
            <person name="Labutti K."/>
            <person name="Pangilinan J."/>
            <person name="Ruiz-Duenas F.J."/>
            <person name="Barrasa J.M."/>
            <person name="Sanchez-Garcia M."/>
            <person name="Camarero S."/>
            <person name="Miyauchi S."/>
            <person name="Serrano A."/>
            <person name="Linde D."/>
            <person name="Babiker R."/>
            <person name="Drula E."/>
            <person name="Ayuso-Fernandez I."/>
            <person name="Pacheco R."/>
            <person name="Padilla G."/>
            <person name="Ferreira P."/>
            <person name="Barriuso J."/>
            <person name="Kellner H."/>
            <person name="Castanera R."/>
            <person name="Alfaro M."/>
            <person name="Ramirez L."/>
            <person name="Pisabarro A.G."/>
            <person name="Kuo A."/>
            <person name="Tritt A."/>
            <person name="Lipzen A."/>
            <person name="He G."/>
            <person name="Yan M."/>
            <person name="Ng V."/>
            <person name="Cullen D."/>
            <person name="Martin F."/>
            <person name="Rosso M.-N."/>
            <person name="Henrissat B."/>
            <person name="Hibbett D."/>
            <person name="Martinez A.T."/>
            <person name="Grigoriev I.V."/>
        </authorList>
    </citation>
    <scope>NUCLEOTIDE SEQUENCE</scope>
    <source>
        <strain evidence="6">CBS 506.95</strain>
    </source>
</reference>
<dbReference type="EMBL" id="MU157826">
    <property type="protein sequence ID" value="KAF9534513.1"/>
    <property type="molecule type" value="Genomic_DNA"/>
</dbReference>
<dbReference type="OrthoDB" id="672793at2759"/>
<comment type="caution">
    <text evidence="6">The sequence shown here is derived from an EMBL/GenBank/DDBJ whole genome shotgun (WGS) entry which is preliminary data.</text>
</comment>
<dbReference type="Pfam" id="PF01230">
    <property type="entry name" value="HIT"/>
    <property type="match status" value="1"/>
</dbReference>